<dbReference type="Gene3D" id="3.40.33.10">
    <property type="entry name" value="CAP"/>
    <property type="match status" value="1"/>
</dbReference>
<feature type="compositionally biased region" description="Low complexity" evidence="1">
    <location>
        <begin position="217"/>
        <end position="227"/>
    </location>
</feature>
<dbReference type="CDD" id="cd05379">
    <property type="entry name" value="CAP_bacterial"/>
    <property type="match status" value="1"/>
</dbReference>
<feature type="compositionally biased region" description="Acidic residues" evidence="1">
    <location>
        <begin position="257"/>
        <end position="267"/>
    </location>
</feature>
<gene>
    <name evidence="3" type="ORF">RZS32_011805</name>
</gene>
<feature type="domain" description="SCP" evidence="2">
    <location>
        <begin position="13"/>
        <end position="130"/>
    </location>
</feature>
<protein>
    <submittedName>
        <fullName evidence="3">CAP domain-containing protein</fullName>
    </submittedName>
</protein>
<dbReference type="InterPro" id="IPR014044">
    <property type="entry name" value="CAP_dom"/>
</dbReference>
<reference evidence="3 4" key="1">
    <citation type="submission" date="2024-02" db="EMBL/GenBank/DDBJ databases">
        <title>Roseovarius strain W115 nov., isolated from a marine algae.</title>
        <authorList>
            <person name="Lee M.W."/>
            <person name="Lee J.K."/>
            <person name="Kim J.M."/>
            <person name="Choi D.G."/>
            <person name="Baek J.H."/>
            <person name="Bayburt H."/>
            <person name="Jung J.J."/>
            <person name="Han D.M."/>
            <person name="Jeon C.O."/>
        </authorList>
    </citation>
    <scope>NUCLEOTIDE SEQUENCE [LARGE SCALE GENOMIC DNA]</scope>
    <source>
        <strain evidence="3 4">W115</strain>
    </source>
</reference>
<evidence type="ECO:0000313" key="4">
    <source>
        <dbReference type="Proteomes" id="UP001281305"/>
    </source>
</evidence>
<feature type="compositionally biased region" description="Acidic residues" evidence="1">
    <location>
        <begin position="279"/>
        <end position="294"/>
    </location>
</feature>
<sequence length="402" mass="43660">MPVNADPLELHMLSLINEERESRGLNPLELETNLNMSAEEHSQWMLDTNVFSHTGAGGSSATDRIEAELDLTGSWRTAENIAIQSIRGEPGLLDDVENLHESLMNSPGHRANILNPDLEYIGLGIELGDFTYSSGGTFQSLIATQNFATTAAEVDVDPGTGASPLEMPDPVPTPDPEVSDPDPEPPMPDDPENVPVAEAPDPAPTEPENTDEEEGETPVAEAPTQEPEPAEPEDAGNEDEETPVAEAPDPAPTEPTAMDEDEEDDTPVAEAPDPAPTEPEVEDTPDEDVYACPLFDDDFDGAPLRNTARFEFADDVFEFRDAETVFGNVSMGDFISRLLTQASELAERQNQEIETFEFAFSFDLRPNDPASGQLPGRESLNEFDVDFAAFEAPVEQSIDLFS</sequence>
<dbReference type="EMBL" id="CP146606">
    <property type="protein sequence ID" value="WYK17106.1"/>
    <property type="molecule type" value="Genomic_DNA"/>
</dbReference>
<dbReference type="Pfam" id="PF00188">
    <property type="entry name" value="CAP"/>
    <property type="match status" value="1"/>
</dbReference>
<evidence type="ECO:0000256" key="1">
    <source>
        <dbReference type="SAM" id="MobiDB-lite"/>
    </source>
</evidence>
<dbReference type="SUPFAM" id="SSF55797">
    <property type="entry name" value="PR-1-like"/>
    <property type="match status" value="1"/>
</dbReference>
<dbReference type="InterPro" id="IPR035940">
    <property type="entry name" value="CAP_sf"/>
</dbReference>
<evidence type="ECO:0000313" key="3">
    <source>
        <dbReference type="EMBL" id="WYK17106.1"/>
    </source>
</evidence>
<feature type="region of interest" description="Disordered" evidence="1">
    <location>
        <begin position="155"/>
        <end position="294"/>
    </location>
</feature>
<name>A0ABZ2TBP9_9RHOB</name>
<dbReference type="Proteomes" id="UP001281305">
    <property type="component" value="Chromosome"/>
</dbReference>
<feature type="compositionally biased region" description="Acidic residues" evidence="1">
    <location>
        <begin position="228"/>
        <end position="243"/>
    </location>
</feature>
<evidence type="ECO:0000259" key="2">
    <source>
        <dbReference type="Pfam" id="PF00188"/>
    </source>
</evidence>
<accession>A0ABZ2TBP9</accession>
<keyword evidence="4" id="KW-1185">Reference proteome</keyword>
<feature type="compositionally biased region" description="Acidic residues" evidence="1">
    <location>
        <begin position="177"/>
        <end position="192"/>
    </location>
</feature>
<dbReference type="PANTHER" id="PTHR31157">
    <property type="entry name" value="SCP DOMAIN-CONTAINING PROTEIN"/>
    <property type="match status" value="1"/>
</dbReference>
<dbReference type="RefSeq" id="WP_317057181.1">
    <property type="nucleotide sequence ID" value="NZ_CP146606.1"/>
</dbReference>
<organism evidence="3 4">
    <name type="scientific">Roseovarius rhodophyticola</name>
    <dbReference type="NCBI Taxonomy" id="3080827"/>
    <lineage>
        <taxon>Bacteria</taxon>
        <taxon>Pseudomonadati</taxon>
        <taxon>Pseudomonadota</taxon>
        <taxon>Alphaproteobacteria</taxon>
        <taxon>Rhodobacterales</taxon>
        <taxon>Roseobacteraceae</taxon>
        <taxon>Roseovarius</taxon>
    </lineage>
</organism>
<dbReference type="PRINTS" id="PR01217">
    <property type="entry name" value="PRICHEXTENSN"/>
</dbReference>
<proteinExistence type="predicted"/>
<dbReference type="PANTHER" id="PTHR31157:SF1">
    <property type="entry name" value="SCP DOMAIN-CONTAINING PROTEIN"/>
    <property type="match status" value="1"/>
</dbReference>